<dbReference type="InterPro" id="IPR011583">
    <property type="entry name" value="Chitinase_II/V-like_cat"/>
</dbReference>
<name>B8D0J1_HALOH</name>
<dbReference type="InterPro" id="IPR041704">
    <property type="entry name" value="CFLE_GH18"/>
</dbReference>
<dbReference type="InterPro" id="IPR029070">
    <property type="entry name" value="Chitinase_insertion_sf"/>
</dbReference>
<dbReference type="Proteomes" id="UP000000719">
    <property type="component" value="Chromosome"/>
</dbReference>
<reference evidence="4 5" key="1">
    <citation type="journal article" date="2009" name="PLoS ONE">
        <title>Genome analysis of the anaerobic thermohalophilic bacterium Halothermothrix orenii.</title>
        <authorList>
            <person name="Mavromatis K."/>
            <person name="Ivanova N."/>
            <person name="Anderson I."/>
            <person name="Lykidis A."/>
            <person name="Hooper S.D."/>
            <person name="Sun H."/>
            <person name="Kunin V."/>
            <person name="Lapidus A."/>
            <person name="Hugenholtz P."/>
            <person name="Patel B."/>
            <person name="Kyrpides N.C."/>
        </authorList>
    </citation>
    <scope>NUCLEOTIDE SEQUENCE [LARGE SCALE GENOMIC DNA]</scope>
    <source>
        <strain evidence="5">H 168 / OCM 544 / DSM 9562</strain>
    </source>
</reference>
<dbReference type="EMBL" id="CP001098">
    <property type="protein sequence ID" value="ACL70927.1"/>
    <property type="molecule type" value="Genomic_DNA"/>
</dbReference>
<dbReference type="Pfam" id="PF00704">
    <property type="entry name" value="Glyco_hydro_18"/>
    <property type="match status" value="1"/>
</dbReference>
<dbReference type="CDD" id="cd02874">
    <property type="entry name" value="GH18_CFLE_spore_hydrolase"/>
    <property type="match status" value="1"/>
</dbReference>
<dbReference type="EC" id="3.2.1.14" evidence="4"/>
<organism evidence="4 5">
    <name type="scientific">Halothermothrix orenii (strain H 168 / OCM 544 / DSM 9562)</name>
    <dbReference type="NCBI Taxonomy" id="373903"/>
    <lineage>
        <taxon>Bacteria</taxon>
        <taxon>Bacillati</taxon>
        <taxon>Bacillota</taxon>
        <taxon>Clostridia</taxon>
        <taxon>Halanaerobiales</taxon>
        <taxon>Halothermotrichaceae</taxon>
        <taxon>Halothermothrix</taxon>
    </lineage>
</organism>
<dbReference type="PANTHER" id="PTHR46066:SF2">
    <property type="entry name" value="CHITINASE DOMAIN-CONTAINING PROTEIN 1"/>
    <property type="match status" value="1"/>
</dbReference>
<dbReference type="HOGENOM" id="CLU_037415_2_0_9"/>
<evidence type="ECO:0000256" key="1">
    <source>
        <dbReference type="ARBA" id="ARBA00022801"/>
    </source>
</evidence>
<dbReference type="eggNOG" id="COG3858">
    <property type="taxonomic scope" value="Bacteria"/>
</dbReference>
<gene>
    <name evidence="4" type="ordered locus">Hore_21810</name>
</gene>
<dbReference type="SUPFAM" id="SSF51445">
    <property type="entry name" value="(Trans)glycosidases"/>
    <property type="match status" value="1"/>
</dbReference>
<dbReference type="GO" id="GO:0005975">
    <property type="term" value="P:carbohydrate metabolic process"/>
    <property type="evidence" value="ECO:0007669"/>
    <property type="project" value="InterPro"/>
</dbReference>
<dbReference type="Gene3D" id="3.20.20.80">
    <property type="entry name" value="Glycosidases"/>
    <property type="match status" value="1"/>
</dbReference>
<evidence type="ECO:0000259" key="3">
    <source>
        <dbReference type="PROSITE" id="PS51910"/>
    </source>
</evidence>
<keyword evidence="5" id="KW-1185">Reference proteome</keyword>
<protein>
    <submittedName>
        <fullName evidence="4">Chitinase</fullName>
        <ecNumber evidence="4">3.2.1.14</ecNumber>
    </submittedName>
</protein>
<dbReference type="STRING" id="373903.Hore_21810"/>
<dbReference type="Gene3D" id="3.10.50.10">
    <property type="match status" value="1"/>
</dbReference>
<dbReference type="AlphaFoldDB" id="B8D0J1"/>
<evidence type="ECO:0000313" key="4">
    <source>
        <dbReference type="EMBL" id="ACL70927.1"/>
    </source>
</evidence>
<evidence type="ECO:0000256" key="2">
    <source>
        <dbReference type="ARBA" id="ARBA00023295"/>
    </source>
</evidence>
<dbReference type="GO" id="GO:0008843">
    <property type="term" value="F:endochitinase activity"/>
    <property type="evidence" value="ECO:0007669"/>
    <property type="project" value="UniProtKB-EC"/>
</dbReference>
<dbReference type="PROSITE" id="PS51910">
    <property type="entry name" value="GH18_2"/>
    <property type="match status" value="1"/>
</dbReference>
<sequence length="374" mass="42827">MLVSPVIYCAATSSEEGPGTFDWLKGILLLIISFFINNFVDKNEEDQEARPGESPLDEDIISNREILGFYVNWLTPYANSYDAMVSNHRYVDMVAPFWFTANPDGTIKSRYGGHQYEVDSFSKRQGLELLPLINNNQKNNMILVDSDVRSKTIKNIVKLVEKYNYNGVNIDFEFIPPWTRNGYTQFIKELSSELNKKNKKLTISVFPKIDVPMELQGAYDYAALGKLVDRVVIMTYDHHWPSGDPGPIAPINWVEKNIKYALEYIPNEKLLIGVANYGYDWPEGGPGRPISAKEAMNLAREKGVKVQWDTPSQSPYFYYQDNSGIKHEVWFESSSSLAFKLELVKKYNLKGIAIWRLGNGTDRFWEIIDNKLGQ</sequence>
<evidence type="ECO:0000313" key="5">
    <source>
        <dbReference type="Proteomes" id="UP000000719"/>
    </source>
</evidence>
<dbReference type="InterPro" id="IPR017853">
    <property type="entry name" value="GH"/>
</dbReference>
<keyword evidence="2 4" id="KW-0326">Glycosidase</keyword>
<dbReference type="InterPro" id="IPR001223">
    <property type="entry name" value="Glyco_hydro18_cat"/>
</dbReference>
<dbReference type="SMART" id="SM00636">
    <property type="entry name" value="Glyco_18"/>
    <property type="match status" value="1"/>
</dbReference>
<dbReference type="PANTHER" id="PTHR46066">
    <property type="entry name" value="CHITINASE DOMAIN-CONTAINING PROTEIN 1 FAMILY MEMBER"/>
    <property type="match status" value="1"/>
</dbReference>
<feature type="domain" description="GH18" evidence="3">
    <location>
        <begin position="64"/>
        <end position="374"/>
    </location>
</feature>
<proteinExistence type="predicted"/>
<keyword evidence="1 4" id="KW-0378">Hydrolase</keyword>
<dbReference type="KEGG" id="hor:Hore_21810"/>
<dbReference type="GO" id="GO:0008061">
    <property type="term" value="F:chitin binding"/>
    <property type="evidence" value="ECO:0007669"/>
    <property type="project" value="InterPro"/>
</dbReference>
<accession>B8D0J1</accession>